<dbReference type="InterPro" id="IPR004360">
    <property type="entry name" value="Glyas_Fos-R_dOase_dom"/>
</dbReference>
<proteinExistence type="predicted"/>
<keyword evidence="3" id="KW-1185">Reference proteome</keyword>
<gene>
    <name evidence="2" type="ORF">MECH1_V1_2789</name>
</gene>
<name>A0ABM9NLQ3_9GAMM</name>
<dbReference type="InterPro" id="IPR029068">
    <property type="entry name" value="Glyas_Bleomycin-R_OHBP_Dase"/>
</dbReference>
<organism evidence="2 3">
    <name type="scientific">Candidatus Methylocalor cossyra</name>
    <dbReference type="NCBI Taxonomy" id="3108543"/>
    <lineage>
        <taxon>Bacteria</taxon>
        <taxon>Pseudomonadati</taxon>
        <taxon>Pseudomonadota</taxon>
        <taxon>Gammaproteobacteria</taxon>
        <taxon>Methylococcales</taxon>
        <taxon>Methylococcaceae</taxon>
        <taxon>Candidatus Methylocalor</taxon>
    </lineage>
</organism>
<dbReference type="Proteomes" id="UP001497493">
    <property type="component" value="Chromosome"/>
</dbReference>
<dbReference type="RefSeq" id="WP_348758074.1">
    <property type="nucleotide sequence ID" value="NZ_OZ026884.1"/>
</dbReference>
<accession>A0ABM9NLQ3</accession>
<dbReference type="InterPro" id="IPR052164">
    <property type="entry name" value="Anthracycline_SecMetBiosynth"/>
</dbReference>
<dbReference type="CDD" id="cd07247">
    <property type="entry name" value="SgaA_N_like"/>
    <property type="match status" value="1"/>
</dbReference>
<reference evidence="2 3" key="1">
    <citation type="submission" date="2024-04" db="EMBL/GenBank/DDBJ databases">
        <authorList>
            <person name="Cremers G."/>
        </authorList>
    </citation>
    <scope>NUCLEOTIDE SEQUENCE [LARGE SCALE GENOMIC DNA]</scope>
    <source>
        <strain evidence="2">MeCH1-AG</strain>
    </source>
</reference>
<dbReference type="PROSITE" id="PS51819">
    <property type="entry name" value="VOC"/>
    <property type="match status" value="1"/>
</dbReference>
<evidence type="ECO:0000259" key="1">
    <source>
        <dbReference type="PROSITE" id="PS51819"/>
    </source>
</evidence>
<protein>
    <submittedName>
        <fullName evidence="2">VOC domain-containing protein</fullName>
    </submittedName>
</protein>
<dbReference type="SUPFAM" id="SSF54593">
    <property type="entry name" value="Glyoxalase/Bleomycin resistance protein/Dihydroxybiphenyl dioxygenase"/>
    <property type="match status" value="1"/>
</dbReference>
<dbReference type="Pfam" id="PF00903">
    <property type="entry name" value="Glyoxalase"/>
    <property type="match status" value="1"/>
</dbReference>
<dbReference type="PANTHER" id="PTHR33993:SF14">
    <property type="entry name" value="GB|AAF24581.1"/>
    <property type="match status" value="1"/>
</dbReference>
<sequence>MGHPFVHVELQTHDLPKARDFYQKLFDWQLEEVPLPGGGGTYTLIKVGEGTGGGMFANPDPNVPPHWLAYVGVEDVRAMTEKAKSLGATVCVEVMEVGEYGTMSVIIDPTGAALALWQSKQGQES</sequence>
<feature type="domain" description="VOC" evidence="1">
    <location>
        <begin position="4"/>
        <end position="119"/>
    </location>
</feature>
<evidence type="ECO:0000313" key="2">
    <source>
        <dbReference type="EMBL" id="CAL1241565.1"/>
    </source>
</evidence>
<dbReference type="InterPro" id="IPR037523">
    <property type="entry name" value="VOC_core"/>
</dbReference>
<dbReference type="Gene3D" id="3.10.180.10">
    <property type="entry name" value="2,3-Dihydroxybiphenyl 1,2-Dioxygenase, domain 1"/>
    <property type="match status" value="1"/>
</dbReference>
<evidence type="ECO:0000313" key="3">
    <source>
        <dbReference type="Proteomes" id="UP001497493"/>
    </source>
</evidence>
<dbReference type="EMBL" id="OZ026884">
    <property type="protein sequence ID" value="CAL1241565.1"/>
    <property type="molecule type" value="Genomic_DNA"/>
</dbReference>
<dbReference type="PANTHER" id="PTHR33993">
    <property type="entry name" value="GLYOXALASE-RELATED"/>
    <property type="match status" value="1"/>
</dbReference>